<organism evidence="5">
    <name type="scientific">Brugia pahangi</name>
    <name type="common">Filarial nematode worm</name>
    <dbReference type="NCBI Taxonomy" id="6280"/>
    <lineage>
        <taxon>Eukaryota</taxon>
        <taxon>Metazoa</taxon>
        <taxon>Ecdysozoa</taxon>
        <taxon>Nematoda</taxon>
        <taxon>Chromadorea</taxon>
        <taxon>Rhabditida</taxon>
        <taxon>Spirurina</taxon>
        <taxon>Spiruromorpha</taxon>
        <taxon>Filarioidea</taxon>
        <taxon>Onchocercidae</taxon>
        <taxon>Brugia</taxon>
    </lineage>
</organism>
<feature type="compositionally biased region" description="Polar residues" evidence="1">
    <location>
        <begin position="111"/>
        <end position="122"/>
    </location>
</feature>
<dbReference type="WBParaSite" id="BPAG_0001195301-mRNA-1">
    <property type="protein sequence ID" value="BPAG_0001195301-mRNA-1"/>
    <property type="gene ID" value="BPAG_0001195301"/>
</dbReference>
<dbReference type="Pfam" id="PF04155">
    <property type="entry name" value="Ground-like"/>
    <property type="match status" value="1"/>
</dbReference>
<reference evidence="5" key="1">
    <citation type="submission" date="2017-02" db="UniProtKB">
        <authorList>
            <consortium name="WormBaseParasite"/>
        </authorList>
    </citation>
    <scope>IDENTIFICATION</scope>
</reference>
<dbReference type="Proteomes" id="UP000278627">
    <property type="component" value="Unassembled WGS sequence"/>
</dbReference>
<evidence type="ECO:0000313" key="3">
    <source>
        <dbReference type="EMBL" id="VDN93101.1"/>
    </source>
</evidence>
<evidence type="ECO:0000256" key="1">
    <source>
        <dbReference type="SAM" id="MobiDB-lite"/>
    </source>
</evidence>
<feature type="domain" description="Ground-like" evidence="2">
    <location>
        <begin position="151"/>
        <end position="220"/>
    </location>
</feature>
<protein>
    <submittedName>
        <fullName evidence="5">Ground-like domain-containing protein</fullName>
    </submittedName>
</protein>
<dbReference type="EMBL" id="UZAD01013257">
    <property type="protein sequence ID" value="VDN93101.1"/>
    <property type="molecule type" value="Genomic_DNA"/>
</dbReference>
<evidence type="ECO:0000313" key="5">
    <source>
        <dbReference type="WBParaSite" id="BPAG_0001195301-mRNA-1"/>
    </source>
</evidence>
<keyword evidence="4" id="KW-1185">Reference proteome</keyword>
<sequence length="224" mass="25120">MMEVENSMIIDGLVNLLKLVTLFDSLCDIKCCEISSCIKSIFCSNGSTIDSINQRSNKKIQFGKLKLKKGISNDELPIARVEGHTRSRLLKRSTTESSQEDDSDLIRVPKQENTISQQTRNQGISAKHIIDKNQSKISKIMKNRSETGMNTKCNSKELKELMLKSISDNSSASKRSINDRAEEKFGGSIDVICSKGHFSYVYSSNLYCEAMKGNVTCIAFRQTR</sequence>
<proteinExistence type="predicted"/>
<evidence type="ECO:0000259" key="2">
    <source>
        <dbReference type="Pfam" id="PF04155"/>
    </source>
</evidence>
<dbReference type="AlphaFoldDB" id="A0A0N4TT96"/>
<dbReference type="InterPro" id="IPR007284">
    <property type="entry name" value="Ground-like_dom"/>
</dbReference>
<evidence type="ECO:0000313" key="4">
    <source>
        <dbReference type="Proteomes" id="UP000278627"/>
    </source>
</evidence>
<name>A0A0N4TT96_BRUPA</name>
<accession>A0A0N4TT96</accession>
<gene>
    <name evidence="3" type="ORF">BPAG_LOCUS11915</name>
</gene>
<feature type="region of interest" description="Disordered" evidence="1">
    <location>
        <begin position="89"/>
        <end position="122"/>
    </location>
</feature>
<reference evidence="3 4" key="2">
    <citation type="submission" date="2018-11" db="EMBL/GenBank/DDBJ databases">
        <authorList>
            <consortium name="Pathogen Informatics"/>
        </authorList>
    </citation>
    <scope>NUCLEOTIDE SEQUENCE [LARGE SCALE GENOMIC DNA]</scope>
</reference>